<feature type="transmembrane region" description="Helical" evidence="1">
    <location>
        <begin position="88"/>
        <end position="112"/>
    </location>
</feature>
<keyword evidence="1" id="KW-1133">Transmembrane helix</keyword>
<keyword evidence="1" id="KW-0812">Transmembrane</keyword>
<dbReference type="AlphaFoldDB" id="A0AAN9JM90"/>
<accession>A0AAN9JM90</accession>
<reference evidence="2 3" key="1">
    <citation type="submission" date="2024-01" db="EMBL/GenBank/DDBJ databases">
        <title>The genomes of 5 underutilized Papilionoideae crops provide insights into root nodulation and disease resistance.</title>
        <authorList>
            <person name="Yuan L."/>
        </authorList>
    </citation>
    <scope>NUCLEOTIDE SEQUENCE [LARGE SCALE GENOMIC DNA]</scope>
    <source>
        <strain evidence="2">LY-2023</strain>
        <tissue evidence="2">Leaf</tissue>
    </source>
</reference>
<evidence type="ECO:0000313" key="2">
    <source>
        <dbReference type="EMBL" id="KAK7300764.1"/>
    </source>
</evidence>
<organism evidence="2 3">
    <name type="scientific">Clitoria ternatea</name>
    <name type="common">Butterfly pea</name>
    <dbReference type="NCBI Taxonomy" id="43366"/>
    <lineage>
        <taxon>Eukaryota</taxon>
        <taxon>Viridiplantae</taxon>
        <taxon>Streptophyta</taxon>
        <taxon>Embryophyta</taxon>
        <taxon>Tracheophyta</taxon>
        <taxon>Spermatophyta</taxon>
        <taxon>Magnoliopsida</taxon>
        <taxon>eudicotyledons</taxon>
        <taxon>Gunneridae</taxon>
        <taxon>Pentapetalae</taxon>
        <taxon>rosids</taxon>
        <taxon>fabids</taxon>
        <taxon>Fabales</taxon>
        <taxon>Fabaceae</taxon>
        <taxon>Papilionoideae</taxon>
        <taxon>50 kb inversion clade</taxon>
        <taxon>NPAAA clade</taxon>
        <taxon>indigoferoid/millettioid clade</taxon>
        <taxon>Phaseoleae</taxon>
        <taxon>Clitoria</taxon>
    </lineage>
</organism>
<name>A0AAN9JM90_CLITE</name>
<sequence length="146" mass="16431">MEHRALIMYRDTDFSNTEALAEVVIQGGGYMVMAHHGGIKVQFSPSGERWFDLTMANQEDMACLHWLGFITKEKTCAPYSKPPKLTNLIRTLAIVVVGVVLVLATFLVFILVCCSRKTNVDVFVGKSHKGEMSPEKMVSRRVVKRR</sequence>
<evidence type="ECO:0000313" key="3">
    <source>
        <dbReference type="Proteomes" id="UP001359559"/>
    </source>
</evidence>
<dbReference type="EMBL" id="JAYKXN010000003">
    <property type="protein sequence ID" value="KAK7300764.1"/>
    <property type="molecule type" value="Genomic_DNA"/>
</dbReference>
<dbReference type="Proteomes" id="UP001359559">
    <property type="component" value="Unassembled WGS sequence"/>
</dbReference>
<gene>
    <name evidence="2" type="ORF">RJT34_11614</name>
</gene>
<proteinExistence type="predicted"/>
<comment type="caution">
    <text evidence="2">The sequence shown here is derived from an EMBL/GenBank/DDBJ whole genome shotgun (WGS) entry which is preliminary data.</text>
</comment>
<evidence type="ECO:0000256" key="1">
    <source>
        <dbReference type="SAM" id="Phobius"/>
    </source>
</evidence>
<protein>
    <submittedName>
        <fullName evidence="2">Uncharacterized protein</fullName>
    </submittedName>
</protein>
<keyword evidence="1" id="KW-0472">Membrane</keyword>
<keyword evidence="3" id="KW-1185">Reference proteome</keyword>